<organism evidence="2 3">
    <name type="scientific">Actinomycetospora chlora</name>
    <dbReference type="NCBI Taxonomy" id="663608"/>
    <lineage>
        <taxon>Bacteria</taxon>
        <taxon>Bacillati</taxon>
        <taxon>Actinomycetota</taxon>
        <taxon>Actinomycetes</taxon>
        <taxon>Pseudonocardiales</taxon>
        <taxon>Pseudonocardiaceae</taxon>
        <taxon>Actinomycetospora</taxon>
    </lineage>
</organism>
<dbReference type="PANTHER" id="PTHR42686:SF1">
    <property type="entry name" value="GH17980P-RELATED"/>
    <property type="match status" value="1"/>
</dbReference>
<evidence type="ECO:0000259" key="1">
    <source>
        <dbReference type="Pfam" id="PF00248"/>
    </source>
</evidence>
<dbReference type="InterPro" id="IPR036812">
    <property type="entry name" value="NAD(P)_OxRdtase_dom_sf"/>
</dbReference>
<proteinExistence type="predicted"/>
<dbReference type="EMBL" id="BAABHO010000017">
    <property type="protein sequence ID" value="GAA4789168.1"/>
    <property type="molecule type" value="Genomic_DNA"/>
</dbReference>
<feature type="domain" description="NADP-dependent oxidoreductase" evidence="1">
    <location>
        <begin position="8"/>
        <end position="314"/>
    </location>
</feature>
<evidence type="ECO:0000313" key="2">
    <source>
        <dbReference type="EMBL" id="GAA4789168.1"/>
    </source>
</evidence>
<dbReference type="InterPro" id="IPR020471">
    <property type="entry name" value="AKR"/>
</dbReference>
<dbReference type="RefSeq" id="WP_345414687.1">
    <property type="nucleotide sequence ID" value="NZ_BAABHO010000017.1"/>
</dbReference>
<evidence type="ECO:0000313" key="3">
    <source>
        <dbReference type="Proteomes" id="UP001500928"/>
    </source>
</evidence>
<keyword evidence="3" id="KW-1185">Reference proteome</keyword>
<dbReference type="Pfam" id="PF00248">
    <property type="entry name" value="Aldo_ket_red"/>
    <property type="match status" value="1"/>
</dbReference>
<dbReference type="SUPFAM" id="SSF51430">
    <property type="entry name" value="NAD(P)-linked oxidoreductase"/>
    <property type="match status" value="1"/>
</dbReference>
<sequence length="334" mass="35391">MTVTLPARIGLGTAPLGNMFRDVGEDEADAVLEAAWDAGVRYYDTAPFYGMGLAEQRLGRLLSARPRDSFTLSTKVGRVITDDRREIGSSDEIFAHGRPNDFVYDYSADGVQRSLDDSLERLGVDSVDIVYVHDIAQDFHGDGWLGAFESARTGAFRALTRLREEGVIAGWGIGTNRVAPLELALGLEEATPDVFLVAGSYSLLDHAAALDRLMPQAAAQGVQVVIGAPYSSGLLAGGDHFEYAPASDVATARARLIAAVAAAHGVGVKAAALQFSLAHPASRVVIPGTTRPERVPEDSRALAEEVPAAFWADLRREGLVDPRAPLPQGAGAAS</sequence>
<dbReference type="Gene3D" id="3.20.20.100">
    <property type="entry name" value="NADP-dependent oxidoreductase domain"/>
    <property type="match status" value="1"/>
</dbReference>
<dbReference type="PANTHER" id="PTHR42686">
    <property type="entry name" value="GH17980P-RELATED"/>
    <property type="match status" value="1"/>
</dbReference>
<gene>
    <name evidence="2" type="ORF">GCM10023200_24730</name>
</gene>
<dbReference type="CDD" id="cd19152">
    <property type="entry name" value="AKR_AKR15A"/>
    <property type="match status" value="1"/>
</dbReference>
<reference evidence="3" key="1">
    <citation type="journal article" date="2019" name="Int. J. Syst. Evol. Microbiol.">
        <title>The Global Catalogue of Microorganisms (GCM) 10K type strain sequencing project: providing services to taxonomists for standard genome sequencing and annotation.</title>
        <authorList>
            <consortium name="The Broad Institute Genomics Platform"/>
            <consortium name="The Broad Institute Genome Sequencing Center for Infectious Disease"/>
            <person name="Wu L."/>
            <person name="Ma J."/>
        </authorList>
    </citation>
    <scope>NUCLEOTIDE SEQUENCE [LARGE SCALE GENOMIC DNA]</scope>
    <source>
        <strain evidence="3">JCM 17979</strain>
    </source>
</reference>
<dbReference type="Proteomes" id="UP001500928">
    <property type="component" value="Unassembled WGS sequence"/>
</dbReference>
<comment type="caution">
    <text evidence="2">The sequence shown here is derived from an EMBL/GenBank/DDBJ whole genome shotgun (WGS) entry which is preliminary data.</text>
</comment>
<dbReference type="InterPro" id="IPR023210">
    <property type="entry name" value="NADP_OxRdtase_dom"/>
</dbReference>
<accession>A0ABP9B1V2</accession>
<name>A0ABP9B1V2_9PSEU</name>
<protein>
    <submittedName>
        <fullName evidence="2">Aldo/keto reductase</fullName>
    </submittedName>
</protein>